<dbReference type="AlphaFoldDB" id="A0A0F3GUQ2"/>
<evidence type="ECO:0000259" key="1">
    <source>
        <dbReference type="Pfam" id="PF02915"/>
    </source>
</evidence>
<protein>
    <submittedName>
        <fullName evidence="2">Rubrerythrin domain protein</fullName>
        <ecNumber evidence="2">1.14.13.81</ecNumber>
    </submittedName>
</protein>
<comment type="caution">
    <text evidence="2">The sequence shown here is derived from an EMBL/GenBank/DDBJ whole genome shotgun (WGS) entry which is preliminary data.</text>
</comment>
<dbReference type="InterPro" id="IPR009078">
    <property type="entry name" value="Ferritin-like_SF"/>
</dbReference>
<accession>A0A0F3GUQ2</accession>
<evidence type="ECO:0000313" key="2">
    <source>
        <dbReference type="EMBL" id="KJU85665.1"/>
    </source>
</evidence>
<dbReference type="Proteomes" id="UP000033423">
    <property type="component" value="Unassembled WGS sequence"/>
</dbReference>
<dbReference type="EMBL" id="LACI01000919">
    <property type="protein sequence ID" value="KJU85665.1"/>
    <property type="molecule type" value="Genomic_DNA"/>
</dbReference>
<organism evidence="2 3">
    <name type="scientific">Candidatus Magnetobacterium bavaricum</name>
    <dbReference type="NCBI Taxonomy" id="29290"/>
    <lineage>
        <taxon>Bacteria</taxon>
        <taxon>Pseudomonadati</taxon>
        <taxon>Nitrospirota</taxon>
        <taxon>Thermodesulfovibrionia</taxon>
        <taxon>Thermodesulfovibrionales</taxon>
        <taxon>Candidatus Magnetobacteriaceae</taxon>
        <taxon>Candidatus Magnetobacterium</taxon>
    </lineage>
</organism>
<dbReference type="SUPFAM" id="SSF47240">
    <property type="entry name" value="Ferritin-like"/>
    <property type="match status" value="1"/>
</dbReference>
<keyword evidence="2" id="KW-0560">Oxidoreductase</keyword>
<gene>
    <name evidence="2" type="ORF">MBAV_002141</name>
</gene>
<feature type="domain" description="Rubrerythrin diiron-binding" evidence="1">
    <location>
        <begin position="11"/>
        <end position="63"/>
    </location>
</feature>
<sequence length="65" mass="7622">IQWCQGKDTSDIIELSMTIEANSYDLYAYLQRKADDEQHRTFFRTMADEELLHLRQMAGILGQLV</sequence>
<dbReference type="GO" id="GO:0046872">
    <property type="term" value="F:metal ion binding"/>
    <property type="evidence" value="ECO:0007669"/>
    <property type="project" value="InterPro"/>
</dbReference>
<dbReference type="EC" id="1.14.13.81" evidence="2"/>
<name>A0A0F3GUQ2_9BACT</name>
<dbReference type="InterPro" id="IPR003251">
    <property type="entry name" value="Rr_diiron-bd_dom"/>
</dbReference>
<dbReference type="InterPro" id="IPR012347">
    <property type="entry name" value="Ferritin-like"/>
</dbReference>
<keyword evidence="3" id="KW-1185">Reference proteome</keyword>
<dbReference type="Gene3D" id="1.20.1260.10">
    <property type="match status" value="1"/>
</dbReference>
<feature type="non-terminal residue" evidence="2">
    <location>
        <position position="1"/>
    </location>
</feature>
<proteinExistence type="predicted"/>
<reference evidence="2 3" key="1">
    <citation type="submission" date="2015-02" db="EMBL/GenBank/DDBJ databases">
        <title>Single-cell genomics of uncultivated deep-branching MTB reveals a conserved set of magnetosome genes.</title>
        <authorList>
            <person name="Kolinko S."/>
            <person name="Richter M."/>
            <person name="Glockner F.O."/>
            <person name="Brachmann A."/>
            <person name="Schuler D."/>
        </authorList>
    </citation>
    <scope>NUCLEOTIDE SEQUENCE [LARGE SCALE GENOMIC DNA]</scope>
    <source>
        <strain evidence="2">TM-1</strain>
    </source>
</reference>
<evidence type="ECO:0000313" key="3">
    <source>
        <dbReference type="Proteomes" id="UP000033423"/>
    </source>
</evidence>
<dbReference type="Pfam" id="PF02915">
    <property type="entry name" value="Rubrerythrin"/>
    <property type="match status" value="1"/>
</dbReference>
<dbReference type="GO" id="GO:0048529">
    <property type="term" value="F:magnesium-protoporphyrin IX monomethyl ester (oxidative) cyclase activity"/>
    <property type="evidence" value="ECO:0007669"/>
    <property type="project" value="UniProtKB-EC"/>
</dbReference>